<dbReference type="Proteomes" id="UP001140453">
    <property type="component" value="Unassembled WGS sequence"/>
</dbReference>
<dbReference type="OrthoDB" id="5235630at2759"/>
<proteinExistence type="predicted"/>
<keyword evidence="3" id="KW-1185">Reference proteome</keyword>
<accession>A0A9W8YNA2</accession>
<feature type="compositionally biased region" description="Basic residues" evidence="1">
    <location>
        <begin position="93"/>
        <end position="110"/>
    </location>
</feature>
<comment type="caution">
    <text evidence="2">The sequence shown here is derived from an EMBL/GenBank/DDBJ whole genome shotgun (WGS) entry which is preliminary data.</text>
</comment>
<dbReference type="EMBL" id="JAPEVB010000006">
    <property type="protein sequence ID" value="KAJ4386780.1"/>
    <property type="molecule type" value="Genomic_DNA"/>
</dbReference>
<name>A0A9W8YNA2_9PEZI</name>
<gene>
    <name evidence="2" type="ORF">N0V93_009678</name>
</gene>
<evidence type="ECO:0000313" key="2">
    <source>
        <dbReference type="EMBL" id="KAJ4386780.1"/>
    </source>
</evidence>
<protein>
    <submittedName>
        <fullName evidence="2">Uncharacterized protein</fullName>
    </submittedName>
</protein>
<feature type="compositionally biased region" description="Basic and acidic residues" evidence="1">
    <location>
        <begin position="141"/>
        <end position="150"/>
    </location>
</feature>
<feature type="compositionally biased region" description="Acidic residues" evidence="1">
    <location>
        <begin position="115"/>
        <end position="128"/>
    </location>
</feature>
<evidence type="ECO:0000313" key="3">
    <source>
        <dbReference type="Proteomes" id="UP001140453"/>
    </source>
</evidence>
<dbReference type="AlphaFoldDB" id="A0A9W8YNA2"/>
<sequence>MPPKQDKSSADRAYGLSDAEMKTCICVLRLLVVDGNTPIDKVALAKLTGHDKPNSAVKIWSNARAKLAAAHAGGTSDNATDDEAAAMAPAIKPAKRGRPANKTKAGKGKKVAAVVDDEEEEEDHDDDDLKAPAPKRSKGITKREAEDNSV</sequence>
<feature type="region of interest" description="Disordered" evidence="1">
    <location>
        <begin position="87"/>
        <end position="150"/>
    </location>
</feature>
<organism evidence="2 3">
    <name type="scientific">Gnomoniopsis smithogilvyi</name>
    <dbReference type="NCBI Taxonomy" id="1191159"/>
    <lineage>
        <taxon>Eukaryota</taxon>
        <taxon>Fungi</taxon>
        <taxon>Dikarya</taxon>
        <taxon>Ascomycota</taxon>
        <taxon>Pezizomycotina</taxon>
        <taxon>Sordariomycetes</taxon>
        <taxon>Sordariomycetidae</taxon>
        <taxon>Diaporthales</taxon>
        <taxon>Gnomoniaceae</taxon>
        <taxon>Gnomoniopsis</taxon>
    </lineage>
</organism>
<reference evidence="2" key="1">
    <citation type="submission" date="2022-10" db="EMBL/GenBank/DDBJ databases">
        <title>Tapping the CABI collections for fungal endophytes: first genome assemblies for Collariella, Neodidymelliopsis, Ascochyta clinopodiicola, Didymella pomorum, Didymosphaeria variabile, Neocosmospora piperis and Neocucurbitaria cava.</title>
        <authorList>
            <person name="Hill R."/>
        </authorList>
    </citation>
    <scope>NUCLEOTIDE SEQUENCE</scope>
    <source>
        <strain evidence="2">IMI 355082</strain>
    </source>
</reference>
<evidence type="ECO:0000256" key="1">
    <source>
        <dbReference type="SAM" id="MobiDB-lite"/>
    </source>
</evidence>